<evidence type="ECO:0008006" key="6">
    <source>
        <dbReference type="Google" id="ProtNLM"/>
    </source>
</evidence>
<reference evidence="3 4" key="1">
    <citation type="submission" date="2019-12" db="EMBL/GenBank/DDBJ databases">
        <title>Genomic-based taxomic classification of the family Erythrobacteraceae.</title>
        <authorList>
            <person name="Xu L."/>
        </authorList>
    </citation>
    <scope>NUCLEOTIDE SEQUENCE [LARGE SCALE GENOMIC DNA]</scope>
    <source>
        <strain evidence="3 4">JCM 10282</strain>
    </source>
</reference>
<evidence type="ECO:0000313" key="2">
    <source>
        <dbReference type="EMBL" id="MBB3774948.1"/>
    </source>
</evidence>
<organism evidence="3 4">
    <name type="scientific">Erythrobacter ramosus</name>
    <dbReference type="NCBI Taxonomy" id="35811"/>
    <lineage>
        <taxon>Bacteria</taxon>
        <taxon>Pseudomonadati</taxon>
        <taxon>Pseudomonadota</taxon>
        <taxon>Alphaproteobacteria</taxon>
        <taxon>Sphingomonadales</taxon>
        <taxon>Erythrobacteraceae</taxon>
        <taxon>Erythrobacter/Porphyrobacter group</taxon>
        <taxon>Erythrobacter</taxon>
    </lineage>
</organism>
<keyword evidence="5" id="KW-1185">Reference proteome</keyword>
<feature type="compositionally biased region" description="Acidic residues" evidence="1">
    <location>
        <begin position="61"/>
        <end position="89"/>
    </location>
</feature>
<dbReference type="RefSeq" id="WP_160759548.1">
    <property type="nucleotide sequence ID" value="NZ_BAAADZ010000002.1"/>
</dbReference>
<evidence type="ECO:0000313" key="5">
    <source>
        <dbReference type="Proteomes" id="UP000548685"/>
    </source>
</evidence>
<dbReference type="OrthoDB" id="8094857at2"/>
<comment type="caution">
    <text evidence="3">The sequence shown here is derived from an EMBL/GenBank/DDBJ whole genome shotgun (WGS) entry which is preliminary data.</text>
</comment>
<accession>A0A6I4UE23</accession>
<reference evidence="2 5" key="2">
    <citation type="submission" date="2020-08" db="EMBL/GenBank/DDBJ databases">
        <title>Genomic Encyclopedia of Type Strains, Phase IV (KMG-IV): sequencing the most valuable type-strain genomes for metagenomic binning, comparative biology and taxonomic classification.</title>
        <authorList>
            <person name="Goeker M."/>
        </authorList>
    </citation>
    <scope>NUCLEOTIDE SEQUENCE [LARGE SCALE GENOMIC DNA]</scope>
    <source>
        <strain evidence="2 5">DSM 8510</strain>
    </source>
</reference>
<feature type="region of interest" description="Disordered" evidence="1">
    <location>
        <begin position="57"/>
        <end position="111"/>
    </location>
</feature>
<sequence length="537" mass="58061">MSRAFPWNRLGIDATSDTAAIRKAYADALRAINVDEDIAGFAELRRARDEALWLAARSQQGEDEGDNFGLGDLDDDWDDDGDYDEDAWSDDSPATYHPDPLESRPAPELTQSQLRAQTAWQTLLGVLYPDGAQSDDAVTFAELDAGRTALDVLIARADEADLAEHDALDDALAELFARTWPRSAPFVEQANAAFRWLEEAGALEERPALMFLNQRLKGMRFHEKVQQPDHPLHKAWAELVRPGRAGVFDRLRVKRLEVHKLLEGVRTRYPELETYLDAERVASWDKGAVLEGNPGGFGPAVVRWVLIAVLVGAALARLGASLSGANDDQDTPAADAAAEALRVAQGDMAMADIFGAGTDMAAVRAADPALADELAPLAGLSGGNAGPAMTSFIRLKALASASAADAGNLAVRLDLKSLWMQAAQRQLDAVCRKVMTGNFVGLDLALTDKERDRERALLRQLLDAKLLGQEAKGGEYRYAIPGWLVGDTIKRSGLSDDTLTAALTDPEHPDRCKAEGALIEAIRASSQPVPEDVLKGV</sequence>
<protein>
    <recommendedName>
        <fullName evidence="6">J domain-containing protein</fullName>
    </recommendedName>
</protein>
<dbReference type="Proteomes" id="UP000548685">
    <property type="component" value="Unassembled WGS sequence"/>
</dbReference>
<evidence type="ECO:0000256" key="1">
    <source>
        <dbReference type="SAM" id="MobiDB-lite"/>
    </source>
</evidence>
<dbReference type="Proteomes" id="UP000430021">
    <property type="component" value="Unassembled WGS sequence"/>
</dbReference>
<dbReference type="EMBL" id="WTYB01000001">
    <property type="protein sequence ID" value="MXP37411.1"/>
    <property type="molecule type" value="Genomic_DNA"/>
</dbReference>
<evidence type="ECO:0000313" key="3">
    <source>
        <dbReference type="EMBL" id="MXP37411.1"/>
    </source>
</evidence>
<evidence type="ECO:0000313" key="4">
    <source>
        <dbReference type="Proteomes" id="UP000430021"/>
    </source>
</evidence>
<dbReference type="AlphaFoldDB" id="A0A6I4UE23"/>
<dbReference type="EMBL" id="JACICE010000001">
    <property type="protein sequence ID" value="MBB3774948.1"/>
    <property type="molecule type" value="Genomic_DNA"/>
</dbReference>
<name>A0A6I4UE23_9SPHN</name>
<proteinExistence type="predicted"/>
<gene>
    <name evidence="2" type="ORF">FHS52_000891</name>
    <name evidence="3" type="ORF">GRI59_02130</name>
</gene>